<dbReference type="EMBL" id="CP029149">
    <property type="protein sequence ID" value="QHN65884.1"/>
    <property type="molecule type" value="Genomic_DNA"/>
</dbReference>
<accession>A0A6P1QYX2</accession>
<dbReference type="AlphaFoldDB" id="A0A6P1QYX2"/>
<dbReference type="GO" id="GO:0008233">
    <property type="term" value="F:peptidase activity"/>
    <property type="evidence" value="ECO:0007669"/>
    <property type="project" value="UniProtKB-KW"/>
</dbReference>
<proteinExistence type="predicted"/>
<keyword evidence="1" id="KW-0645">Protease</keyword>
<sequence length="189" mass="20989">MFQFLDHLDALHQAFWYIALGSSLVFVVQMVLTFIGSDSSDGIDTDFDGDFDGTDAPFQLFSLRNLVNFLLGFSWTGIAFYPTFENKILLSLLAGVVGIGFVLLFFFILKQILKLSEDNTFNISALKGKVGEVYLKIPAHNAAKGKVLISLKGTHHELYAITRSGEDISSGEFVKVIEIEDEILVVEKI</sequence>
<dbReference type="GO" id="GO:0006508">
    <property type="term" value="P:proteolysis"/>
    <property type="evidence" value="ECO:0007669"/>
    <property type="project" value="UniProtKB-KW"/>
</dbReference>
<reference evidence="1 2" key="1">
    <citation type="submission" date="2018-04" db="EMBL/GenBank/DDBJ databases">
        <title>Characteristic and Complete Genome Sequencing of A Novel Member of Infective Endocarditis Causative Bacteria: Bergeyella cardium QL-PH.</title>
        <authorList>
            <person name="Pan H."/>
            <person name="Sun E."/>
            <person name="Zhang Y."/>
        </authorList>
    </citation>
    <scope>NUCLEOTIDE SEQUENCE [LARGE SCALE GENOMIC DNA]</scope>
    <source>
        <strain evidence="1 2">HPQL</strain>
    </source>
</reference>
<dbReference type="OrthoDB" id="189831at2"/>
<dbReference type="Proteomes" id="UP000464318">
    <property type="component" value="Chromosome"/>
</dbReference>
<dbReference type="RefSeq" id="WP_160224563.1">
    <property type="nucleotide sequence ID" value="NZ_CP029149.1"/>
</dbReference>
<dbReference type="InterPro" id="IPR012340">
    <property type="entry name" value="NA-bd_OB-fold"/>
</dbReference>
<keyword evidence="1" id="KW-0378">Hydrolase</keyword>
<dbReference type="Gene3D" id="2.40.50.140">
    <property type="entry name" value="Nucleic acid-binding proteins"/>
    <property type="match status" value="1"/>
</dbReference>
<protein>
    <submittedName>
        <fullName evidence="1">Serine protease</fullName>
    </submittedName>
</protein>
<gene>
    <name evidence="1" type="ORF">DBX24_08325</name>
</gene>
<name>A0A6P1QYX2_9FLAO</name>
<dbReference type="KEGG" id="bcad:DBX24_08325"/>
<keyword evidence="2" id="KW-1185">Reference proteome</keyword>
<evidence type="ECO:0000313" key="2">
    <source>
        <dbReference type="Proteomes" id="UP000464318"/>
    </source>
</evidence>
<organism evidence="1 2">
    <name type="scientific">Bergeyella cardium</name>
    <dbReference type="NCBI Taxonomy" id="1585976"/>
    <lineage>
        <taxon>Bacteria</taxon>
        <taxon>Pseudomonadati</taxon>
        <taxon>Bacteroidota</taxon>
        <taxon>Flavobacteriia</taxon>
        <taxon>Flavobacteriales</taxon>
        <taxon>Weeksellaceae</taxon>
        <taxon>Bergeyella</taxon>
    </lineage>
</organism>
<evidence type="ECO:0000313" key="1">
    <source>
        <dbReference type="EMBL" id="QHN65884.1"/>
    </source>
</evidence>